<name>A0A7C2SR62_9BACT</name>
<dbReference type="GO" id="GO:0016020">
    <property type="term" value="C:membrane"/>
    <property type="evidence" value="ECO:0007669"/>
    <property type="project" value="UniProtKB-SubCell"/>
</dbReference>
<evidence type="ECO:0000256" key="3">
    <source>
        <dbReference type="ARBA" id="ARBA00022989"/>
    </source>
</evidence>
<keyword evidence="3 5" id="KW-1133">Transmembrane helix</keyword>
<dbReference type="UniPathway" id="UPA00895"/>
<evidence type="ECO:0000313" key="7">
    <source>
        <dbReference type="EMBL" id="HET47478.1"/>
    </source>
</evidence>
<proteinExistence type="predicted"/>
<organism evidence="7">
    <name type="scientific">Thermoanaerobaculum aquaticum</name>
    <dbReference type="NCBI Taxonomy" id="1312852"/>
    <lineage>
        <taxon>Bacteria</taxon>
        <taxon>Pseudomonadati</taxon>
        <taxon>Acidobacteriota</taxon>
        <taxon>Thermoanaerobaculia</taxon>
        <taxon>Thermoanaerobaculales</taxon>
        <taxon>Thermoanaerobaculaceae</taxon>
        <taxon>Thermoanaerobaculum</taxon>
    </lineage>
</organism>
<comment type="subcellular location">
    <subcellularLocation>
        <location evidence="1">Membrane</location>
        <topology evidence="1">Multi-pass membrane protein</topology>
    </subcellularLocation>
</comment>
<sequence>MRFFRNPWVHRVLAWVLGGIFLYAAVPKVLDPRPLLTIIWGYRILPAGPINLVAIYMPWLELFVGLGLLTGFLRRGAAFWAFFLLSLFQVALLVNAFRGVNVACGCFSQSAEDVHNAWFLVLRDLPMWLAAGLLVFVEPKASESPAAAEG</sequence>
<comment type="caution">
    <text evidence="7">The sequence shown here is derived from an EMBL/GenBank/DDBJ whole genome shotgun (WGS) entry which is preliminary data.</text>
</comment>
<evidence type="ECO:0000259" key="6">
    <source>
        <dbReference type="Pfam" id="PF07291"/>
    </source>
</evidence>
<feature type="transmembrane region" description="Helical" evidence="5">
    <location>
        <begin position="117"/>
        <end position="137"/>
    </location>
</feature>
<dbReference type="Pfam" id="PF07291">
    <property type="entry name" value="MauE"/>
    <property type="match status" value="1"/>
</dbReference>
<evidence type="ECO:0000256" key="2">
    <source>
        <dbReference type="ARBA" id="ARBA00022692"/>
    </source>
</evidence>
<feature type="transmembrane region" description="Helical" evidence="5">
    <location>
        <begin position="50"/>
        <end position="70"/>
    </location>
</feature>
<evidence type="ECO:0000256" key="1">
    <source>
        <dbReference type="ARBA" id="ARBA00004141"/>
    </source>
</evidence>
<reference evidence="7" key="1">
    <citation type="journal article" date="2020" name="mSystems">
        <title>Genome- and Community-Level Interaction Insights into Carbon Utilization and Element Cycling Functions of Hydrothermarchaeota in Hydrothermal Sediment.</title>
        <authorList>
            <person name="Zhou Z."/>
            <person name="Liu Y."/>
            <person name="Xu W."/>
            <person name="Pan J."/>
            <person name="Luo Z.H."/>
            <person name="Li M."/>
        </authorList>
    </citation>
    <scope>NUCLEOTIDE SEQUENCE [LARGE SCALE GENOMIC DNA]</scope>
    <source>
        <strain evidence="7">SpSt-299</strain>
    </source>
</reference>
<dbReference type="AlphaFoldDB" id="A0A7C2SR62"/>
<dbReference type="GO" id="GO:0030416">
    <property type="term" value="P:methylamine metabolic process"/>
    <property type="evidence" value="ECO:0007669"/>
    <property type="project" value="InterPro"/>
</dbReference>
<keyword evidence="2 5" id="KW-0812">Transmembrane</keyword>
<protein>
    <submittedName>
        <fullName evidence="7">DoxX family protein</fullName>
    </submittedName>
</protein>
<feature type="transmembrane region" description="Helical" evidence="5">
    <location>
        <begin position="77"/>
        <end position="97"/>
    </location>
</feature>
<feature type="transmembrane region" description="Helical" evidence="5">
    <location>
        <begin position="12"/>
        <end position="30"/>
    </location>
</feature>
<evidence type="ECO:0000256" key="5">
    <source>
        <dbReference type="SAM" id="Phobius"/>
    </source>
</evidence>
<feature type="domain" description="Methylamine utilisation protein MauE" evidence="6">
    <location>
        <begin position="8"/>
        <end position="136"/>
    </location>
</feature>
<evidence type="ECO:0000256" key="4">
    <source>
        <dbReference type="ARBA" id="ARBA00023136"/>
    </source>
</evidence>
<dbReference type="EMBL" id="DSMR01000358">
    <property type="protein sequence ID" value="HET47478.1"/>
    <property type="molecule type" value="Genomic_DNA"/>
</dbReference>
<keyword evidence="4 5" id="KW-0472">Membrane</keyword>
<dbReference type="InterPro" id="IPR009908">
    <property type="entry name" value="Methylamine_util_MauE"/>
</dbReference>
<gene>
    <name evidence="7" type="ORF">ENQ31_04885</name>
</gene>
<accession>A0A7C2SR62</accession>